<dbReference type="RefSeq" id="WP_115122136.1">
    <property type="nucleotide sequence ID" value="NZ_QRAO01000001.1"/>
</dbReference>
<dbReference type="Proteomes" id="UP000255317">
    <property type="component" value="Unassembled WGS sequence"/>
</dbReference>
<dbReference type="PANTHER" id="PTHR30511:SF0">
    <property type="entry name" value="ALANINE RACEMASE, CATABOLIC-RELATED"/>
    <property type="match status" value="1"/>
</dbReference>
<comment type="similarity">
    <text evidence="5">Belongs to the alanine racemase family.</text>
</comment>
<dbReference type="PANTHER" id="PTHR30511">
    <property type="entry name" value="ALANINE RACEMASE"/>
    <property type="match status" value="1"/>
</dbReference>
<evidence type="ECO:0000256" key="5">
    <source>
        <dbReference type="HAMAP-Rule" id="MF_01201"/>
    </source>
</evidence>
<dbReference type="SUPFAM" id="SSF50621">
    <property type="entry name" value="Alanine racemase C-terminal domain-like"/>
    <property type="match status" value="1"/>
</dbReference>
<dbReference type="FunFam" id="3.20.20.10:FF:000002">
    <property type="entry name" value="Alanine racemase"/>
    <property type="match status" value="1"/>
</dbReference>
<proteinExistence type="inferred from homology"/>
<dbReference type="UniPathway" id="UPA00042">
    <property type="reaction ID" value="UER00497"/>
</dbReference>
<feature type="binding site" evidence="5 7">
    <location>
        <position position="136"/>
    </location>
    <ligand>
        <name>substrate</name>
    </ligand>
</feature>
<comment type="pathway">
    <text evidence="5">Amino-acid biosynthesis; D-alanine biosynthesis; D-alanine from L-alanine: step 1/1.</text>
</comment>
<dbReference type="NCBIfam" id="TIGR00492">
    <property type="entry name" value="alr"/>
    <property type="match status" value="1"/>
</dbReference>
<dbReference type="GO" id="GO:0030632">
    <property type="term" value="P:D-alanine biosynthetic process"/>
    <property type="evidence" value="ECO:0007669"/>
    <property type="project" value="UniProtKB-UniRule"/>
</dbReference>
<accession>A0A370QJA9</accession>
<sequence length="369" mass="40764">MAQFKETVLEIDLNALAHNYTYLTSKLHNGIKTMAVVKAFGYGSESTAIAKELERLGVHYFAVAYVKEGIALRDAGVTAPILVLHPQPINFEALIDRCLEPSIYSIRILSHFIEVARSKNQKAYPVHLKFNTGLNRLGFRGSETETVLAKLKHTKALKISSVFSHLVASEDANEKEFTLRQIESFRTISENIQKELPYDFFLHQSNTSGVLNYPQAQFDMVRVGIGLYGFGNSDIENKNLKPVATLKSVISQIHIVRKGESVGYNRGFIAKNPSRTATIPIGHADGISRAYGKGVGWVTIHGQKAPIVGNVCMDMLMVNVTNIDCAEGDQVIVFGTNPTAQQLSEAVGSIPYELLTAISQRIKRVVCRK</sequence>
<keyword evidence="3 5" id="KW-0663">Pyridoxal phosphate</keyword>
<dbReference type="AlphaFoldDB" id="A0A370QJA9"/>
<dbReference type="InterPro" id="IPR001608">
    <property type="entry name" value="Ala_racemase_N"/>
</dbReference>
<dbReference type="SUPFAM" id="SSF51419">
    <property type="entry name" value="PLP-binding barrel"/>
    <property type="match status" value="1"/>
</dbReference>
<evidence type="ECO:0000256" key="7">
    <source>
        <dbReference type="PIRSR" id="PIRSR600821-52"/>
    </source>
</evidence>
<dbReference type="GO" id="GO:0030170">
    <property type="term" value="F:pyridoxal phosphate binding"/>
    <property type="evidence" value="ECO:0007669"/>
    <property type="project" value="UniProtKB-UniRule"/>
</dbReference>
<dbReference type="SMART" id="SM01005">
    <property type="entry name" value="Ala_racemase_C"/>
    <property type="match status" value="1"/>
</dbReference>
<reference evidence="9 10" key="1">
    <citation type="submission" date="2018-07" db="EMBL/GenBank/DDBJ databases">
        <title>Genomic Encyclopedia of Type Strains, Phase IV (KMG-IV): sequencing the most valuable type-strain genomes for metagenomic binning, comparative biology and taxonomic classification.</title>
        <authorList>
            <person name="Goeker M."/>
        </authorList>
    </citation>
    <scope>NUCLEOTIDE SEQUENCE [LARGE SCALE GENOMIC DNA]</scope>
    <source>
        <strain evidence="9 10">DSM 101478</strain>
    </source>
</reference>
<keyword evidence="10" id="KW-1185">Reference proteome</keyword>
<dbReference type="InterPro" id="IPR009006">
    <property type="entry name" value="Ala_racemase/Decarboxylase_C"/>
</dbReference>
<evidence type="ECO:0000256" key="4">
    <source>
        <dbReference type="ARBA" id="ARBA00023235"/>
    </source>
</evidence>
<feature type="modified residue" description="N6-(pyridoxal phosphate)lysine" evidence="5 6">
    <location>
        <position position="38"/>
    </location>
</feature>
<dbReference type="InterPro" id="IPR029066">
    <property type="entry name" value="PLP-binding_barrel"/>
</dbReference>
<dbReference type="GO" id="GO:0008784">
    <property type="term" value="F:alanine racemase activity"/>
    <property type="evidence" value="ECO:0007669"/>
    <property type="project" value="UniProtKB-UniRule"/>
</dbReference>
<dbReference type="InterPro" id="IPR000821">
    <property type="entry name" value="Ala_racemase"/>
</dbReference>
<dbReference type="InterPro" id="IPR011079">
    <property type="entry name" value="Ala_racemase_C"/>
</dbReference>
<feature type="active site" description="Proton acceptor; specific for D-alanine" evidence="5">
    <location>
        <position position="38"/>
    </location>
</feature>
<dbReference type="Pfam" id="PF00842">
    <property type="entry name" value="Ala_racemase_C"/>
    <property type="match status" value="1"/>
</dbReference>
<dbReference type="EMBL" id="QRAO01000001">
    <property type="protein sequence ID" value="RDK88431.1"/>
    <property type="molecule type" value="Genomic_DNA"/>
</dbReference>
<name>A0A370QJA9_9FLAO</name>
<dbReference type="OrthoDB" id="9801978at2"/>
<comment type="cofactor">
    <cofactor evidence="2 5 6">
        <name>pyridoxal 5'-phosphate</name>
        <dbReference type="ChEBI" id="CHEBI:597326"/>
    </cofactor>
</comment>
<dbReference type="EC" id="5.1.1.1" evidence="5"/>
<organism evidence="9 10">
    <name type="scientific">Marinirhabdus gelatinilytica</name>
    <dbReference type="NCBI Taxonomy" id="1703343"/>
    <lineage>
        <taxon>Bacteria</taxon>
        <taxon>Pseudomonadati</taxon>
        <taxon>Bacteroidota</taxon>
        <taxon>Flavobacteriia</taxon>
        <taxon>Flavobacteriales</taxon>
        <taxon>Flavobacteriaceae</taxon>
    </lineage>
</organism>
<dbReference type="PRINTS" id="PR00992">
    <property type="entry name" value="ALARACEMASE"/>
</dbReference>
<comment type="caution">
    <text evidence="9">The sequence shown here is derived from an EMBL/GenBank/DDBJ whole genome shotgun (WGS) entry which is preliminary data.</text>
</comment>
<comment type="function">
    <text evidence="5">Catalyzes the interconversion of L-alanine and D-alanine. May also act on other amino acids.</text>
</comment>
<keyword evidence="4 5" id="KW-0413">Isomerase</keyword>
<evidence type="ECO:0000313" key="10">
    <source>
        <dbReference type="Proteomes" id="UP000255317"/>
    </source>
</evidence>
<dbReference type="CDD" id="cd00430">
    <property type="entry name" value="PLPDE_III_AR"/>
    <property type="match status" value="1"/>
</dbReference>
<dbReference type="Gene3D" id="3.20.20.10">
    <property type="entry name" value="Alanine racemase"/>
    <property type="match status" value="1"/>
</dbReference>
<protein>
    <recommendedName>
        <fullName evidence="5">Alanine racemase</fullName>
        <ecNumber evidence="5">5.1.1.1</ecNumber>
    </recommendedName>
</protein>
<gene>
    <name evidence="9" type="ORF">C8D94_101303</name>
</gene>
<evidence type="ECO:0000259" key="8">
    <source>
        <dbReference type="SMART" id="SM01005"/>
    </source>
</evidence>
<feature type="binding site" evidence="5 7">
    <location>
        <position position="313"/>
    </location>
    <ligand>
        <name>substrate</name>
    </ligand>
</feature>
<evidence type="ECO:0000256" key="2">
    <source>
        <dbReference type="ARBA" id="ARBA00001933"/>
    </source>
</evidence>
<dbReference type="GO" id="GO:0005829">
    <property type="term" value="C:cytosol"/>
    <property type="evidence" value="ECO:0007669"/>
    <property type="project" value="TreeGrafter"/>
</dbReference>
<dbReference type="Pfam" id="PF01168">
    <property type="entry name" value="Ala_racemase_N"/>
    <property type="match status" value="1"/>
</dbReference>
<evidence type="ECO:0000256" key="6">
    <source>
        <dbReference type="PIRSR" id="PIRSR600821-50"/>
    </source>
</evidence>
<feature type="active site" description="Proton acceptor; specific for L-alanine" evidence="5">
    <location>
        <position position="264"/>
    </location>
</feature>
<evidence type="ECO:0000256" key="1">
    <source>
        <dbReference type="ARBA" id="ARBA00000316"/>
    </source>
</evidence>
<feature type="domain" description="Alanine racemase C-terminal" evidence="8">
    <location>
        <begin position="243"/>
        <end position="367"/>
    </location>
</feature>
<evidence type="ECO:0000313" key="9">
    <source>
        <dbReference type="EMBL" id="RDK88431.1"/>
    </source>
</evidence>
<evidence type="ECO:0000256" key="3">
    <source>
        <dbReference type="ARBA" id="ARBA00022898"/>
    </source>
</evidence>
<comment type="catalytic activity">
    <reaction evidence="1 5">
        <text>L-alanine = D-alanine</text>
        <dbReference type="Rhea" id="RHEA:20249"/>
        <dbReference type="ChEBI" id="CHEBI:57416"/>
        <dbReference type="ChEBI" id="CHEBI:57972"/>
        <dbReference type="EC" id="5.1.1.1"/>
    </reaction>
</comment>
<dbReference type="Gene3D" id="2.40.37.10">
    <property type="entry name" value="Lyase, Ornithine Decarboxylase, Chain A, domain 1"/>
    <property type="match status" value="1"/>
</dbReference>
<dbReference type="HAMAP" id="MF_01201">
    <property type="entry name" value="Ala_racemase"/>
    <property type="match status" value="1"/>
</dbReference>